<evidence type="ECO:0000313" key="2">
    <source>
        <dbReference type="Proteomes" id="UP000031561"/>
    </source>
</evidence>
<accession>A0ABD4T5R6</accession>
<protein>
    <submittedName>
        <fullName evidence="1">Uncharacterized protein</fullName>
    </submittedName>
</protein>
<sequence length="117" mass="13390">MTISTWHSFTVQDFFRRINWQGHGLIEQSQEDSRNLPWHTQTVAEFFALGLWLETALGDKSSGQKVFSWSDSLGDCLQAFSWHRPFSGGAQSMTETPQAELQTSTQQFNLQDLSDLF</sequence>
<name>A0ABD4T5R6_9CYAN</name>
<comment type="caution">
    <text evidence="1">The sequence shown here is derived from an EMBL/GenBank/DDBJ whole genome shotgun (WGS) entry which is preliminary data.</text>
</comment>
<gene>
    <name evidence="1" type="ORF">QQ91_0013440</name>
</gene>
<keyword evidence="2" id="KW-1185">Reference proteome</keyword>
<organism evidence="1 2">
    <name type="scientific">Lyngbya confervoides BDU141951</name>
    <dbReference type="NCBI Taxonomy" id="1574623"/>
    <lineage>
        <taxon>Bacteria</taxon>
        <taxon>Bacillati</taxon>
        <taxon>Cyanobacteriota</taxon>
        <taxon>Cyanophyceae</taxon>
        <taxon>Oscillatoriophycideae</taxon>
        <taxon>Oscillatoriales</taxon>
        <taxon>Microcoleaceae</taxon>
        <taxon>Lyngbya</taxon>
    </lineage>
</organism>
<reference evidence="1 2" key="1">
    <citation type="journal article" date="2015" name="Genome Announc.">
        <title>Draft Genome Sequence of Filamentous Marine Cyanobacterium Lyngbya confervoides Strain BDU141951.</title>
        <authorList>
            <person name="Chandrababunaidu M.M."/>
            <person name="Sen D."/>
            <person name="Tripathy S."/>
        </authorList>
    </citation>
    <scope>NUCLEOTIDE SEQUENCE [LARGE SCALE GENOMIC DNA]</scope>
    <source>
        <strain evidence="1 2">BDU141951</strain>
    </source>
</reference>
<evidence type="ECO:0000313" key="1">
    <source>
        <dbReference type="EMBL" id="MCM1983820.1"/>
    </source>
</evidence>
<dbReference type="Proteomes" id="UP000031561">
    <property type="component" value="Unassembled WGS sequence"/>
</dbReference>
<dbReference type="AlphaFoldDB" id="A0ABD4T5R6"/>
<dbReference type="EMBL" id="JTHE03000079">
    <property type="protein sequence ID" value="MCM1983820.1"/>
    <property type="molecule type" value="Genomic_DNA"/>
</dbReference>
<proteinExistence type="predicted"/>
<dbReference type="RefSeq" id="WP_166275402.1">
    <property type="nucleotide sequence ID" value="NZ_JTHE03000079.1"/>
</dbReference>